<reference evidence="2 3" key="1">
    <citation type="journal article" date="2011" name="Science">
        <title>The ecoresponsive genome of Daphnia pulex.</title>
        <authorList>
            <person name="Colbourne J.K."/>
            <person name="Pfrender M.E."/>
            <person name="Gilbert D."/>
            <person name="Thomas W.K."/>
            <person name="Tucker A."/>
            <person name="Oakley T.H."/>
            <person name="Tokishita S."/>
            <person name="Aerts A."/>
            <person name="Arnold G.J."/>
            <person name="Basu M.K."/>
            <person name="Bauer D.J."/>
            <person name="Caceres C.E."/>
            <person name="Carmel L."/>
            <person name="Casola C."/>
            <person name="Choi J.H."/>
            <person name="Detter J.C."/>
            <person name="Dong Q."/>
            <person name="Dusheyko S."/>
            <person name="Eads B.D."/>
            <person name="Frohlich T."/>
            <person name="Geiler-Samerotte K.A."/>
            <person name="Gerlach D."/>
            <person name="Hatcher P."/>
            <person name="Jogdeo S."/>
            <person name="Krijgsveld J."/>
            <person name="Kriventseva E.V."/>
            <person name="Kultz D."/>
            <person name="Laforsch C."/>
            <person name="Lindquist E."/>
            <person name="Lopez J."/>
            <person name="Manak J.R."/>
            <person name="Muller J."/>
            <person name="Pangilinan J."/>
            <person name="Patwardhan R.P."/>
            <person name="Pitluck S."/>
            <person name="Pritham E.J."/>
            <person name="Rechtsteiner A."/>
            <person name="Rho M."/>
            <person name="Rogozin I.B."/>
            <person name="Sakarya O."/>
            <person name="Salamov A."/>
            <person name="Schaack S."/>
            <person name="Shapiro H."/>
            <person name="Shiga Y."/>
            <person name="Skalitzky C."/>
            <person name="Smith Z."/>
            <person name="Souvorov A."/>
            <person name="Sung W."/>
            <person name="Tang Z."/>
            <person name="Tsuchiya D."/>
            <person name="Tu H."/>
            <person name="Vos H."/>
            <person name="Wang M."/>
            <person name="Wolf Y.I."/>
            <person name="Yamagata H."/>
            <person name="Yamada T."/>
            <person name="Ye Y."/>
            <person name="Shaw J.R."/>
            <person name="Andrews J."/>
            <person name="Crease T.J."/>
            <person name="Tang H."/>
            <person name="Lucas S.M."/>
            <person name="Robertson H.M."/>
            <person name="Bork P."/>
            <person name="Koonin E.V."/>
            <person name="Zdobnov E.M."/>
            <person name="Grigoriev I.V."/>
            <person name="Lynch M."/>
            <person name="Boore J.L."/>
        </authorList>
    </citation>
    <scope>NUCLEOTIDE SEQUENCE [LARGE SCALE GENOMIC DNA]</scope>
</reference>
<keyword evidence="3" id="KW-1185">Reference proteome</keyword>
<proteinExistence type="predicted"/>
<feature type="region of interest" description="Disordered" evidence="1">
    <location>
        <begin position="1"/>
        <end position="40"/>
    </location>
</feature>
<protein>
    <submittedName>
        <fullName evidence="2">Uncharacterized protein</fullName>
    </submittedName>
</protein>
<evidence type="ECO:0000256" key="1">
    <source>
        <dbReference type="SAM" id="MobiDB-lite"/>
    </source>
</evidence>
<evidence type="ECO:0000313" key="2">
    <source>
        <dbReference type="EMBL" id="EFX61868.1"/>
    </source>
</evidence>
<gene>
    <name evidence="2" type="ORF">DAPPUDRAFT_120839</name>
</gene>
<dbReference type="HOGENOM" id="CLU_1559124_0_0_1"/>
<feature type="compositionally biased region" description="Basic and acidic residues" evidence="1">
    <location>
        <begin position="20"/>
        <end position="40"/>
    </location>
</feature>
<dbReference type="KEGG" id="dpx:DAPPUDRAFT_120839"/>
<organism evidence="2 3">
    <name type="scientific">Daphnia pulex</name>
    <name type="common">Water flea</name>
    <dbReference type="NCBI Taxonomy" id="6669"/>
    <lineage>
        <taxon>Eukaryota</taxon>
        <taxon>Metazoa</taxon>
        <taxon>Ecdysozoa</taxon>
        <taxon>Arthropoda</taxon>
        <taxon>Crustacea</taxon>
        <taxon>Branchiopoda</taxon>
        <taxon>Diplostraca</taxon>
        <taxon>Cladocera</taxon>
        <taxon>Anomopoda</taxon>
        <taxon>Daphniidae</taxon>
        <taxon>Daphnia</taxon>
    </lineage>
</organism>
<feature type="non-terminal residue" evidence="2">
    <location>
        <position position="1"/>
    </location>
</feature>
<name>E9I2B2_DAPPU</name>
<evidence type="ECO:0000313" key="3">
    <source>
        <dbReference type="Proteomes" id="UP000000305"/>
    </source>
</evidence>
<dbReference type="AlphaFoldDB" id="E9I2B2"/>
<feature type="compositionally biased region" description="Low complexity" evidence="1">
    <location>
        <begin position="7"/>
        <end position="19"/>
    </location>
</feature>
<sequence length="172" mass="19216">MRKRKSSASSPISASISPPKIEKSTGRPKEKLKYDGESKNREQYQTLPCKLIMCLGLSSQMKSCDTALKNVRRAVETTNIDTDMEAVNQCRGERQKNSPQQNDPSTPVGPPQESSDSDDENEASMLLKRSLLPCLLILLFIRHWVGLQPQRNTLHSLYQTLTVAGFLCVVLP</sequence>
<feature type="region of interest" description="Disordered" evidence="1">
    <location>
        <begin position="90"/>
        <end position="122"/>
    </location>
</feature>
<accession>E9I2B2</accession>
<dbReference type="Proteomes" id="UP000000305">
    <property type="component" value="Unassembled WGS sequence"/>
</dbReference>
<dbReference type="EMBL" id="GL734034">
    <property type="protein sequence ID" value="EFX61868.1"/>
    <property type="molecule type" value="Genomic_DNA"/>
</dbReference>
<dbReference type="InParanoid" id="E9I2B2"/>